<evidence type="ECO:0000259" key="3">
    <source>
        <dbReference type="Pfam" id="PF13579"/>
    </source>
</evidence>
<keyword evidence="1 4" id="KW-0328">Glycosyltransferase</keyword>
<dbReference type="AlphaFoldDB" id="A0A561STH2"/>
<name>A0A561STH2_9PSEU</name>
<dbReference type="Pfam" id="PF13579">
    <property type="entry name" value="Glyco_trans_4_4"/>
    <property type="match status" value="1"/>
</dbReference>
<feature type="domain" description="Glycosyltransferase subfamily 4-like N-terminal" evidence="3">
    <location>
        <begin position="15"/>
        <end position="176"/>
    </location>
</feature>
<dbReference type="GO" id="GO:1901137">
    <property type="term" value="P:carbohydrate derivative biosynthetic process"/>
    <property type="evidence" value="ECO:0007669"/>
    <property type="project" value="UniProtKB-ARBA"/>
</dbReference>
<keyword evidence="5" id="KW-1185">Reference proteome</keyword>
<evidence type="ECO:0000256" key="1">
    <source>
        <dbReference type="ARBA" id="ARBA00022676"/>
    </source>
</evidence>
<dbReference type="PANTHER" id="PTHR45947">
    <property type="entry name" value="SULFOQUINOVOSYL TRANSFERASE SQD2"/>
    <property type="match status" value="1"/>
</dbReference>
<keyword evidence="2 4" id="KW-0808">Transferase</keyword>
<organism evidence="4 5">
    <name type="scientific">Pseudonocardia hierapolitana</name>
    <dbReference type="NCBI Taxonomy" id="1128676"/>
    <lineage>
        <taxon>Bacteria</taxon>
        <taxon>Bacillati</taxon>
        <taxon>Actinomycetota</taxon>
        <taxon>Actinomycetes</taxon>
        <taxon>Pseudonocardiales</taxon>
        <taxon>Pseudonocardiaceae</taxon>
        <taxon>Pseudonocardia</taxon>
    </lineage>
</organism>
<evidence type="ECO:0000256" key="2">
    <source>
        <dbReference type="ARBA" id="ARBA00022679"/>
    </source>
</evidence>
<dbReference type="SUPFAM" id="SSF53756">
    <property type="entry name" value="UDP-Glycosyltransferase/glycogen phosphorylase"/>
    <property type="match status" value="1"/>
</dbReference>
<accession>A0A561STH2</accession>
<dbReference type="GO" id="GO:0016757">
    <property type="term" value="F:glycosyltransferase activity"/>
    <property type="evidence" value="ECO:0007669"/>
    <property type="project" value="UniProtKB-KW"/>
</dbReference>
<dbReference type="OrthoDB" id="5242526at2"/>
<dbReference type="PANTHER" id="PTHR45947:SF3">
    <property type="entry name" value="SULFOQUINOVOSYL TRANSFERASE SQD2"/>
    <property type="match status" value="1"/>
</dbReference>
<sequence length="368" mass="38686">MRIVQLANFYGPRSGGLRTALHHLGAGYGARGHEVVLVVPGPRSGDELLPTGIRRVTIAAPRLPGTGGYRAVDPWRVQRLLERLRPDAIEVSDRLTLRGLGAWAARHGVPSVVISHERLDRLLAQFLLPGATARRVADLANARMAAAYDTVVCTTSFARAEFDRIGARNVAQVPLGVDLTTFSPRHHDSELRAGLAGGAETLLVHCGRLSPEKHPERSIDTVAALRAAGHRVRLVVAGDGPRRPALERRAAGLPVTFVGFVRDRGRLARLLASADVSLAPGPHETFGLSALEALASGTPVVVSASSALPEIVGPSGAAALDRPEAFAAGVTTLLAADEASRRGAARARAEQFGWPASVTGMLGMLAAS</sequence>
<comment type="caution">
    <text evidence="4">The sequence shown here is derived from an EMBL/GenBank/DDBJ whole genome shotgun (WGS) entry which is preliminary data.</text>
</comment>
<dbReference type="InterPro" id="IPR028098">
    <property type="entry name" value="Glyco_trans_4-like_N"/>
</dbReference>
<dbReference type="EMBL" id="VIWU01000001">
    <property type="protein sequence ID" value="TWF78168.1"/>
    <property type="molecule type" value="Genomic_DNA"/>
</dbReference>
<evidence type="ECO:0000313" key="4">
    <source>
        <dbReference type="EMBL" id="TWF78168.1"/>
    </source>
</evidence>
<dbReference type="RefSeq" id="WP_147257225.1">
    <property type="nucleotide sequence ID" value="NZ_VIWU01000001.1"/>
</dbReference>
<protein>
    <submittedName>
        <fullName evidence="4">Alpha-1,6-mannosyltransferase</fullName>
    </submittedName>
</protein>
<dbReference type="CDD" id="cd03814">
    <property type="entry name" value="GT4-like"/>
    <property type="match status" value="1"/>
</dbReference>
<gene>
    <name evidence="4" type="ORF">FHX44_114087</name>
</gene>
<evidence type="ECO:0000313" key="5">
    <source>
        <dbReference type="Proteomes" id="UP000321261"/>
    </source>
</evidence>
<reference evidence="4 5" key="1">
    <citation type="submission" date="2019-06" db="EMBL/GenBank/DDBJ databases">
        <title>Sequencing the genomes of 1000 actinobacteria strains.</title>
        <authorList>
            <person name="Klenk H.-P."/>
        </authorList>
    </citation>
    <scope>NUCLEOTIDE SEQUENCE [LARGE SCALE GENOMIC DNA]</scope>
    <source>
        <strain evidence="4 5">DSM 45671</strain>
    </source>
</reference>
<proteinExistence type="predicted"/>
<dbReference type="Pfam" id="PF13692">
    <property type="entry name" value="Glyco_trans_1_4"/>
    <property type="match status" value="1"/>
</dbReference>
<dbReference type="Proteomes" id="UP000321261">
    <property type="component" value="Unassembled WGS sequence"/>
</dbReference>
<dbReference type="InterPro" id="IPR050194">
    <property type="entry name" value="Glycosyltransferase_grp1"/>
</dbReference>
<dbReference type="Gene3D" id="3.40.50.2000">
    <property type="entry name" value="Glycogen Phosphorylase B"/>
    <property type="match status" value="2"/>
</dbReference>